<name>A0AAD7KGV9_9AGAR</name>
<keyword evidence="2" id="KW-1185">Reference proteome</keyword>
<proteinExistence type="predicted"/>
<protein>
    <submittedName>
        <fullName evidence="1">Uncharacterized protein</fullName>
    </submittedName>
</protein>
<reference evidence="1" key="1">
    <citation type="submission" date="2023-03" db="EMBL/GenBank/DDBJ databases">
        <title>Massive genome expansion in bonnet fungi (Mycena s.s.) driven by repeated elements and novel gene families across ecological guilds.</title>
        <authorList>
            <consortium name="Lawrence Berkeley National Laboratory"/>
            <person name="Harder C.B."/>
            <person name="Miyauchi S."/>
            <person name="Viragh M."/>
            <person name="Kuo A."/>
            <person name="Thoen E."/>
            <person name="Andreopoulos B."/>
            <person name="Lu D."/>
            <person name="Skrede I."/>
            <person name="Drula E."/>
            <person name="Henrissat B."/>
            <person name="Morin E."/>
            <person name="Kohler A."/>
            <person name="Barry K."/>
            <person name="LaButti K."/>
            <person name="Morin E."/>
            <person name="Salamov A."/>
            <person name="Lipzen A."/>
            <person name="Mereny Z."/>
            <person name="Hegedus B."/>
            <person name="Baldrian P."/>
            <person name="Stursova M."/>
            <person name="Weitz H."/>
            <person name="Taylor A."/>
            <person name="Grigoriev I.V."/>
            <person name="Nagy L.G."/>
            <person name="Martin F."/>
            <person name="Kauserud H."/>
        </authorList>
    </citation>
    <scope>NUCLEOTIDE SEQUENCE</scope>
    <source>
        <strain evidence="1">CBHHK188m</strain>
    </source>
</reference>
<dbReference type="AlphaFoldDB" id="A0AAD7KGV9"/>
<accession>A0AAD7KGV9</accession>
<organism evidence="1 2">
    <name type="scientific">Mycena maculata</name>
    <dbReference type="NCBI Taxonomy" id="230809"/>
    <lineage>
        <taxon>Eukaryota</taxon>
        <taxon>Fungi</taxon>
        <taxon>Dikarya</taxon>
        <taxon>Basidiomycota</taxon>
        <taxon>Agaricomycotina</taxon>
        <taxon>Agaricomycetes</taxon>
        <taxon>Agaricomycetidae</taxon>
        <taxon>Agaricales</taxon>
        <taxon>Marasmiineae</taxon>
        <taxon>Mycenaceae</taxon>
        <taxon>Mycena</taxon>
    </lineage>
</organism>
<dbReference type="Proteomes" id="UP001215280">
    <property type="component" value="Unassembled WGS sequence"/>
</dbReference>
<sequence length="213" mass="23657">MGLKSGSPGFQAYTSPCLPHHTQAWQATLPQNLSSCGANTTNAPARALVYPYLIFALNQPSLSLWISMPPSLWRNSEPLPTRAHRDPQNAASHTISSACIRARRSPLEDPPRVRLEPHTYCCYARLECKLGTPGGHRAVIASPPESARKTARTGVEFLHRIPQPQRLRFRPARTVVVLRTSACRAGWMGTRRMRVSRGAEGRAWRQRGRCGCV</sequence>
<dbReference type="EMBL" id="JARJLG010000001">
    <property type="protein sequence ID" value="KAJ7785305.1"/>
    <property type="molecule type" value="Genomic_DNA"/>
</dbReference>
<evidence type="ECO:0000313" key="1">
    <source>
        <dbReference type="EMBL" id="KAJ7785305.1"/>
    </source>
</evidence>
<comment type="caution">
    <text evidence="1">The sequence shown here is derived from an EMBL/GenBank/DDBJ whole genome shotgun (WGS) entry which is preliminary data.</text>
</comment>
<gene>
    <name evidence="1" type="ORF">DFH07DRAFT_787407</name>
</gene>
<evidence type="ECO:0000313" key="2">
    <source>
        <dbReference type="Proteomes" id="UP001215280"/>
    </source>
</evidence>